<dbReference type="PROSITE" id="PS51766">
    <property type="entry name" value="DOCKERIN"/>
    <property type="match status" value="1"/>
</dbReference>
<dbReference type="InterPro" id="IPR011042">
    <property type="entry name" value="6-blade_b-propeller_TolB-like"/>
</dbReference>
<feature type="domain" description="Dockerin" evidence="1">
    <location>
        <begin position="375"/>
        <end position="436"/>
    </location>
</feature>
<dbReference type="Gene3D" id="1.10.1330.10">
    <property type="entry name" value="Dockerin domain"/>
    <property type="match status" value="1"/>
</dbReference>
<dbReference type="CDD" id="cd14256">
    <property type="entry name" value="Dockerin_I"/>
    <property type="match status" value="1"/>
</dbReference>
<dbReference type="InterPro" id="IPR016134">
    <property type="entry name" value="Dockerin_dom"/>
</dbReference>
<dbReference type="GO" id="GO:0000272">
    <property type="term" value="P:polysaccharide catabolic process"/>
    <property type="evidence" value="ECO:0007669"/>
    <property type="project" value="InterPro"/>
</dbReference>
<protein>
    <recommendedName>
        <fullName evidence="1">Dockerin domain-containing protein</fullName>
    </recommendedName>
</protein>
<dbReference type="AlphaFoldDB" id="A0A382HQB7"/>
<feature type="non-terminal residue" evidence="2">
    <location>
        <position position="1"/>
    </location>
</feature>
<organism evidence="2">
    <name type="scientific">marine metagenome</name>
    <dbReference type="NCBI Taxonomy" id="408172"/>
    <lineage>
        <taxon>unclassified sequences</taxon>
        <taxon>metagenomes</taxon>
        <taxon>ecological metagenomes</taxon>
    </lineage>
</organism>
<name>A0A382HQB7_9ZZZZ</name>
<dbReference type="EMBL" id="UINC01062619">
    <property type="protein sequence ID" value="SVB89409.1"/>
    <property type="molecule type" value="Genomic_DNA"/>
</dbReference>
<dbReference type="Gene3D" id="2.120.10.30">
    <property type="entry name" value="TolB, C-terminal domain"/>
    <property type="match status" value="1"/>
</dbReference>
<dbReference type="InterPro" id="IPR036439">
    <property type="entry name" value="Dockerin_dom_sf"/>
</dbReference>
<accession>A0A382HQB7</accession>
<reference evidence="2" key="1">
    <citation type="submission" date="2018-05" db="EMBL/GenBank/DDBJ databases">
        <authorList>
            <person name="Lanie J.A."/>
            <person name="Ng W.-L."/>
            <person name="Kazmierczak K.M."/>
            <person name="Andrzejewski T.M."/>
            <person name="Davidsen T.M."/>
            <person name="Wayne K.J."/>
            <person name="Tettelin H."/>
            <person name="Glass J.I."/>
            <person name="Rusch D."/>
            <person name="Podicherti R."/>
            <person name="Tsui H.-C.T."/>
            <person name="Winkler M.E."/>
        </authorList>
    </citation>
    <scope>NUCLEOTIDE SEQUENCE</scope>
</reference>
<evidence type="ECO:0000313" key="2">
    <source>
        <dbReference type="EMBL" id="SVB89409.1"/>
    </source>
</evidence>
<dbReference type="SUPFAM" id="SSF101898">
    <property type="entry name" value="NHL repeat"/>
    <property type="match status" value="1"/>
</dbReference>
<evidence type="ECO:0000259" key="1">
    <source>
        <dbReference type="PROSITE" id="PS51766"/>
    </source>
</evidence>
<dbReference type="GO" id="GO:0004553">
    <property type="term" value="F:hydrolase activity, hydrolyzing O-glycosyl compounds"/>
    <property type="evidence" value="ECO:0007669"/>
    <property type="project" value="InterPro"/>
</dbReference>
<sequence>SLEVMKMKKSKSPKTFFISICLINFLFISFLQSQNIIDAFLIGNNTTTLRGTQEDGLRTPRDLDFHKDPDRQNELWVINESNMGGLGGSTVTYYNAGQDSQWAEYRKDSWSGHFMHTASAIAISENSTFANTLDCQDANNNASGLFSGLTLWDSDTSIYARVHQNDGMLGSHIDMVHQSPFSEGIASAGGNVYWLFDGYHNAICKYDFGVPHETGGDDHSDGSVWRHSDVAVDRVPGLSSHMEIDTVSGWLYIADTGNERILRMDPNSGQFAQNLNPYGEPLALYWRMSGTDWNIVADTDLTYPTGLDIYDNRLLVSDFANGDIIIYDITQDPVVELGRIETGLSNEIMGLKVSPEGAIWFVCTNANELYQITITPILMGDLNGDGINNLMDVLLCIQFVMGISELEEDELNRADVNYDGVIDIFDVLLIVDLVLD</sequence>
<gene>
    <name evidence="2" type="ORF">METZ01_LOCUS242263</name>
</gene>
<proteinExistence type="predicted"/>
<dbReference type="SUPFAM" id="SSF63446">
    <property type="entry name" value="Type I dockerin domain"/>
    <property type="match status" value="1"/>
</dbReference>
<dbReference type="InterPro" id="IPR002105">
    <property type="entry name" value="Dockerin_1_rpt"/>
</dbReference>
<dbReference type="Pfam" id="PF00404">
    <property type="entry name" value="Dockerin_1"/>
    <property type="match status" value="1"/>
</dbReference>